<reference evidence="3" key="1">
    <citation type="submission" date="2017-06" db="EMBL/GenBank/DDBJ databases">
        <authorList>
            <person name="Varghese N."/>
            <person name="Submissions S."/>
        </authorList>
    </citation>
    <scope>NUCLEOTIDE SEQUENCE [LARGE SCALE GENOMIC DNA]</scope>
    <source>
        <strain evidence="3">JCM 23211</strain>
    </source>
</reference>
<dbReference type="RefSeq" id="WP_089251849.1">
    <property type="nucleotide sequence ID" value="NZ_FZOW01000023.1"/>
</dbReference>
<gene>
    <name evidence="2" type="ORF">SAMN05421642_12342</name>
</gene>
<feature type="transmembrane region" description="Helical" evidence="1">
    <location>
        <begin position="42"/>
        <end position="62"/>
    </location>
</feature>
<keyword evidence="1" id="KW-0812">Transmembrane</keyword>
<sequence length="64" mass="6911">MGFVTFLVCLLFVVGVITVGVSLYQLYDVTNTTQKKLDKWALKAVLVVLAVGIVVDRALCLVPG</sequence>
<keyword evidence="1" id="KW-0472">Membrane</keyword>
<proteinExistence type="predicted"/>
<dbReference type="EMBL" id="FZOW01000023">
    <property type="protein sequence ID" value="SNT46649.1"/>
    <property type="molecule type" value="Genomic_DNA"/>
</dbReference>
<accession>A0A239MXQ7</accession>
<organism evidence="2 3">
    <name type="scientific">Rhodococcoides kyotonense</name>
    <dbReference type="NCBI Taxonomy" id="398843"/>
    <lineage>
        <taxon>Bacteria</taxon>
        <taxon>Bacillati</taxon>
        <taxon>Actinomycetota</taxon>
        <taxon>Actinomycetes</taxon>
        <taxon>Mycobacteriales</taxon>
        <taxon>Nocardiaceae</taxon>
        <taxon>Rhodococcoides</taxon>
    </lineage>
</organism>
<evidence type="ECO:0000313" key="2">
    <source>
        <dbReference type="EMBL" id="SNT46649.1"/>
    </source>
</evidence>
<dbReference type="Proteomes" id="UP000198327">
    <property type="component" value="Unassembled WGS sequence"/>
</dbReference>
<dbReference type="AlphaFoldDB" id="A0A239MXQ7"/>
<evidence type="ECO:0000256" key="1">
    <source>
        <dbReference type="SAM" id="Phobius"/>
    </source>
</evidence>
<name>A0A239MXQ7_9NOCA</name>
<keyword evidence="1" id="KW-1133">Transmembrane helix</keyword>
<evidence type="ECO:0000313" key="3">
    <source>
        <dbReference type="Proteomes" id="UP000198327"/>
    </source>
</evidence>
<protein>
    <submittedName>
        <fullName evidence="2">Uncharacterized protein</fullName>
    </submittedName>
</protein>
<keyword evidence="3" id="KW-1185">Reference proteome</keyword>